<organism evidence="1">
    <name type="scientific">Picea glauca</name>
    <name type="common">White spruce</name>
    <name type="synonym">Pinus glauca</name>
    <dbReference type="NCBI Taxonomy" id="3330"/>
    <lineage>
        <taxon>Eukaryota</taxon>
        <taxon>Viridiplantae</taxon>
        <taxon>Streptophyta</taxon>
        <taxon>Embryophyta</taxon>
        <taxon>Tracheophyta</taxon>
        <taxon>Spermatophyta</taxon>
        <taxon>Pinopsida</taxon>
        <taxon>Pinidae</taxon>
        <taxon>Conifers I</taxon>
        <taxon>Pinales</taxon>
        <taxon>Pinaceae</taxon>
        <taxon>Picea</taxon>
    </lineage>
</organism>
<accession>A0A117NJE2</accession>
<dbReference type="AlphaFoldDB" id="A0A117NJE2"/>
<gene>
    <name evidence="1" type="ORF">ABT39_MTgene1167</name>
</gene>
<comment type="caution">
    <text evidence="1">The sequence shown here is derived from an EMBL/GenBank/DDBJ whole genome shotgun (WGS) entry which is preliminary data.</text>
</comment>
<geneLocation type="mitochondrion" evidence="1"/>
<name>A0A117NJE2_PICGL</name>
<proteinExistence type="predicted"/>
<reference evidence="1" key="1">
    <citation type="journal article" date="2015" name="Genome Biol. Evol.">
        <title>Organellar Genomes of White Spruce (Picea glauca): Assembly and Annotation.</title>
        <authorList>
            <person name="Jackman S.D."/>
            <person name="Warren R.L."/>
            <person name="Gibb E.A."/>
            <person name="Vandervalk B.P."/>
            <person name="Mohamadi H."/>
            <person name="Chu J."/>
            <person name="Raymond A."/>
            <person name="Pleasance S."/>
            <person name="Coope R."/>
            <person name="Wildung M.R."/>
            <person name="Ritland C.E."/>
            <person name="Bousquet J."/>
            <person name="Jones S.J."/>
            <person name="Bohlmann J."/>
            <person name="Birol I."/>
        </authorList>
    </citation>
    <scope>NUCLEOTIDE SEQUENCE [LARGE SCALE GENOMIC DNA]</scope>
    <source>
        <tissue evidence="1">Flushing bud</tissue>
    </source>
</reference>
<keyword evidence="1" id="KW-0496">Mitochondrion</keyword>
<evidence type="ECO:0000313" key="1">
    <source>
        <dbReference type="EMBL" id="KUM51320.1"/>
    </source>
</evidence>
<dbReference type="EMBL" id="LKAM01000001">
    <property type="protein sequence ID" value="KUM51320.1"/>
    <property type="molecule type" value="Genomic_DNA"/>
</dbReference>
<protein>
    <submittedName>
        <fullName evidence="1">Uncharacterized protein</fullName>
    </submittedName>
</protein>
<sequence>MFENQMAFALSRLPALDLGFELRVNLLLPMGVRLLPLLRLDQWLYSLVLGKQML</sequence>